<name>E2S9Q3_9ACTN</name>
<dbReference type="HOGENOM" id="CLU_000604_1_1_11"/>
<dbReference type="PANTHER" id="PTHR42781:SF4">
    <property type="entry name" value="SPERMIDINE_PUTRESCINE IMPORT ATP-BINDING PROTEIN POTA"/>
    <property type="match status" value="1"/>
</dbReference>
<organism evidence="11 12">
    <name type="scientific">Aeromicrobium marinum DSM 15272</name>
    <dbReference type="NCBI Taxonomy" id="585531"/>
    <lineage>
        <taxon>Bacteria</taxon>
        <taxon>Bacillati</taxon>
        <taxon>Actinomycetota</taxon>
        <taxon>Actinomycetes</taxon>
        <taxon>Propionibacteriales</taxon>
        <taxon>Nocardioidaceae</taxon>
        <taxon>Aeromicrobium</taxon>
    </lineage>
</organism>
<evidence type="ECO:0000256" key="5">
    <source>
        <dbReference type="ARBA" id="ARBA00022840"/>
    </source>
</evidence>
<proteinExistence type="predicted"/>
<dbReference type="GO" id="GO:0015408">
    <property type="term" value="F:ABC-type ferric iron transporter activity"/>
    <property type="evidence" value="ECO:0007669"/>
    <property type="project" value="InterPro"/>
</dbReference>
<dbReference type="Pfam" id="PF00005">
    <property type="entry name" value="ABC_tran"/>
    <property type="match status" value="1"/>
</dbReference>
<reference evidence="11" key="1">
    <citation type="submission" date="2010-08" db="EMBL/GenBank/DDBJ databases">
        <authorList>
            <person name="Muzny D."/>
            <person name="Qin X."/>
            <person name="Buhay C."/>
            <person name="Dugan-Rocha S."/>
            <person name="Ding Y."/>
            <person name="Chen G."/>
            <person name="Hawes A."/>
            <person name="Holder M."/>
            <person name="Jhangiani S."/>
            <person name="Johnson A."/>
            <person name="Khan Z."/>
            <person name="Li Z."/>
            <person name="Liu W."/>
            <person name="Liu X."/>
            <person name="Perez L."/>
            <person name="Shen H."/>
            <person name="Wang Q."/>
            <person name="Watt J."/>
            <person name="Xi L."/>
            <person name="Xin Y."/>
            <person name="Zhou J."/>
            <person name="Deng J."/>
            <person name="Jiang H."/>
            <person name="Liu Y."/>
            <person name="Qu J."/>
            <person name="Song X.-Z."/>
            <person name="Zhang L."/>
            <person name="Villasana D."/>
            <person name="Johnson A."/>
            <person name="Liu J."/>
            <person name="Liyanage D."/>
            <person name="Lorensuhewa L."/>
            <person name="Robinson T."/>
            <person name="Song A."/>
            <person name="Song B.-B."/>
            <person name="Dinh H."/>
            <person name="Thornton R."/>
            <person name="Coyle M."/>
            <person name="Francisco L."/>
            <person name="Jackson L."/>
            <person name="Javaid M."/>
            <person name="Korchina V."/>
            <person name="Kovar C."/>
            <person name="Mata R."/>
            <person name="Mathew T."/>
            <person name="Ngo R."/>
            <person name="Nguyen L."/>
            <person name="Nguyen N."/>
            <person name="Okwuonu G."/>
            <person name="Ongeri F."/>
            <person name="Pham C."/>
            <person name="Simmons D."/>
            <person name="Wilczek-Boney K."/>
            <person name="Hale W."/>
            <person name="Jakkamsetti A."/>
            <person name="Pham P."/>
            <person name="Ruth R."/>
            <person name="San Lucas F."/>
            <person name="Warren J."/>
            <person name="Zhang J."/>
            <person name="Zhao Z."/>
            <person name="Zhou C."/>
            <person name="Zhu D."/>
            <person name="Lee S."/>
            <person name="Bess C."/>
            <person name="Blankenburg K."/>
            <person name="Forbes L."/>
            <person name="Fu Q."/>
            <person name="Gubbala S."/>
            <person name="Hirani K."/>
            <person name="Jayaseelan J.C."/>
            <person name="Lara F."/>
            <person name="Munidasa M."/>
            <person name="Palculict T."/>
            <person name="Patil S."/>
            <person name="Pu L.-L."/>
            <person name="Saada N."/>
            <person name="Tang L."/>
            <person name="Weissenberger G."/>
            <person name="Zhu Y."/>
            <person name="Hemphill L."/>
            <person name="Shang Y."/>
            <person name="Youmans B."/>
            <person name="Ayvaz T."/>
            <person name="Ross M."/>
            <person name="Santibanez J."/>
            <person name="Aqrawi P."/>
            <person name="Gross S."/>
            <person name="Joshi V."/>
            <person name="Fowler G."/>
            <person name="Nazareth L."/>
            <person name="Reid J."/>
            <person name="Worley K."/>
            <person name="Petrosino J."/>
            <person name="Highlander S."/>
            <person name="Gibbs R."/>
        </authorList>
    </citation>
    <scope>NUCLEOTIDE SEQUENCE [LARGE SCALE GENOMIC DNA]</scope>
    <source>
        <strain evidence="11">DSM 15272</strain>
    </source>
</reference>
<dbReference type="FunFam" id="3.40.50.300:FF:000425">
    <property type="entry name" value="Probable ABC transporter, ATP-binding subunit"/>
    <property type="match status" value="1"/>
</dbReference>
<accession>E2S9Q3</accession>
<dbReference type="OrthoDB" id="3180400at2"/>
<dbReference type="Proteomes" id="UP000003111">
    <property type="component" value="Unassembled WGS sequence"/>
</dbReference>
<evidence type="ECO:0000256" key="4">
    <source>
        <dbReference type="ARBA" id="ARBA00022741"/>
    </source>
</evidence>
<keyword evidence="1" id="KW-0813">Transport</keyword>
<dbReference type="InterPro" id="IPR027417">
    <property type="entry name" value="P-loop_NTPase"/>
</dbReference>
<evidence type="ECO:0000256" key="9">
    <source>
        <dbReference type="ARBA" id="ARBA00066388"/>
    </source>
</evidence>
<dbReference type="GO" id="GO:0005524">
    <property type="term" value="F:ATP binding"/>
    <property type="evidence" value="ECO:0007669"/>
    <property type="project" value="UniProtKB-KW"/>
</dbReference>
<dbReference type="eggNOG" id="COG3842">
    <property type="taxonomic scope" value="Bacteria"/>
</dbReference>
<evidence type="ECO:0000256" key="8">
    <source>
        <dbReference type="ARBA" id="ARBA00023136"/>
    </source>
</evidence>
<dbReference type="GO" id="GO:0016887">
    <property type="term" value="F:ATP hydrolysis activity"/>
    <property type="evidence" value="ECO:0007669"/>
    <property type="project" value="InterPro"/>
</dbReference>
<dbReference type="InterPro" id="IPR017871">
    <property type="entry name" value="ABC_transporter-like_CS"/>
</dbReference>
<dbReference type="InterPro" id="IPR015853">
    <property type="entry name" value="ABC_transpr_FbpC"/>
</dbReference>
<dbReference type="SUPFAM" id="SSF50331">
    <property type="entry name" value="MOP-like"/>
    <property type="match status" value="1"/>
</dbReference>
<dbReference type="PANTHER" id="PTHR42781">
    <property type="entry name" value="SPERMIDINE/PUTRESCINE IMPORT ATP-BINDING PROTEIN POTA"/>
    <property type="match status" value="1"/>
</dbReference>
<dbReference type="EMBL" id="ACLF03000003">
    <property type="protein sequence ID" value="EFQ83977.1"/>
    <property type="molecule type" value="Genomic_DNA"/>
</dbReference>
<evidence type="ECO:0000313" key="12">
    <source>
        <dbReference type="Proteomes" id="UP000003111"/>
    </source>
</evidence>
<sequence length="336" mass="35817">MTSDLTVSGLHASYGSNAVLHGVDLKVGRGCLTAVLGPSGCGKSTLLRVVAGFHRATSGMVSVGDRLVDDGRRVVPPERRRITIVPQDGALFPHLTVAANVAYGLAHDPGRASRTAEMLQLVGLQDLGDRYPHELSGGQQQRVAVARALAPRPAFVLLDEPFSALDAHLREVVRRDVRDLIRLEGATAVLVTHDQGEALSLADDVAVMRDGVILQQATPREVYTRPADAWVAAFVGDAIVLDARIEADVAHTVLGPIGVDGPVRGHRVVLRPEQLTLGDHGADARVRGVEFRGDSSLVQVHLGTGQDLLVRHHGPPPRPDDTVRVSARGTVWSVPD</sequence>
<dbReference type="InterPro" id="IPR008995">
    <property type="entry name" value="Mo/tungstate-bd_C_term_dom"/>
</dbReference>
<dbReference type="CDD" id="cd03259">
    <property type="entry name" value="ABC_Carb_Solutes_like"/>
    <property type="match status" value="1"/>
</dbReference>
<dbReference type="STRING" id="585531.HMPREF0063_10693"/>
<keyword evidence="12" id="KW-1185">Reference proteome</keyword>
<evidence type="ECO:0000256" key="7">
    <source>
        <dbReference type="ARBA" id="ARBA00023065"/>
    </source>
</evidence>
<dbReference type="GO" id="GO:0015418">
    <property type="term" value="F:ABC-type quaternary ammonium compound transporting activity"/>
    <property type="evidence" value="ECO:0007669"/>
    <property type="project" value="UniProtKB-EC"/>
</dbReference>
<dbReference type="GO" id="GO:0043190">
    <property type="term" value="C:ATP-binding cassette (ABC) transporter complex"/>
    <property type="evidence" value="ECO:0007669"/>
    <property type="project" value="InterPro"/>
</dbReference>
<evidence type="ECO:0000259" key="10">
    <source>
        <dbReference type="PROSITE" id="PS50893"/>
    </source>
</evidence>
<dbReference type="SMART" id="SM00382">
    <property type="entry name" value="AAA"/>
    <property type="match status" value="1"/>
</dbReference>
<dbReference type="PROSITE" id="PS00211">
    <property type="entry name" value="ABC_TRANSPORTER_1"/>
    <property type="match status" value="1"/>
</dbReference>
<keyword evidence="8" id="KW-0472">Membrane</keyword>
<keyword evidence="6" id="KW-0408">Iron</keyword>
<keyword evidence="2" id="KW-1003">Cell membrane</keyword>
<dbReference type="SUPFAM" id="SSF52540">
    <property type="entry name" value="P-loop containing nucleoside triphosphate hydrolases"/>
    <property type="match status" value="1"/>
</dbReference>
<evidence type="ECO:0000313" key="11">
    <source>
        <dbReference type="EMBL" id="EFQ83977.1"/>
    </source>
</evidence>
<keyword evidence="5 11" id="KW-0067">ATP-binding</keyword>
<dbReference type="InterPro" id="IPR013611">
    <property type="entry name" value="Transp-assoc_OB_typ2"/>
</dbReference>
<gene>
    <name evidence="11" type="ORF">HMPREF0063_10693</name>
</gene>
<dbReference type="RefSeq" id="WP_007077715.1">
    <property type="nucleotide sequence ID" value="NZ_CM001024.1"/>
</dbReference>
<keyword evidence="3" id="KW-0410">Iron transport</keyword>
<dbReference type="InterPro" id="IPR003593">
    <property type="entry name" value="AAA+_ATPase"/>
</dbReference>
<evidence type="ECO:0000256" key="3">
    <source>
        <dbReference type="ARBA" id="ARBA00022496"/>
    </source>
</evidence>
<protein>
    <recommendedName>
        <fullName evidence="9">ABC-type quaternary amine transporter</fullName>
        <ecNumber evidence="9">7.6.2.9</ecNumber>
    </recommendedName>
</protein>
<dbReference type="PROSITE" id="PS50893">
    <property type="entry name" value="ABC_TRANSPORTER_2"/>
    <property type="match status" value="1"/>
</dbReference>
<comment type="caution">
    <text evidence="11">The sequence shown here is derived from an EMBL/GenBank/DDBJ whole genome shotgun (WGS) entry which is preliminary data.</text>
</comment>
<dbReference type="InterPro" id="IPR050093">
    <property type="entry name" value="ABC_SmlMolc_Importer"/>
</dbReference>
<evidence type="ECO:0000256" key="2">
    <source>
        <dbReference type="ARBA" id="ARBA00022475"/>
    </source>
</evidence>
<evidence type="ECO:0000256" key="6">
    <source>
        <dbReference type="ARBA" id="ARBA00023004"/>
    </source>
</evidence>
<dbReference type="EC" id="7.6.2.9" evidence="9"/>
<keyword evidence="7" id="KW-0406">Ion transport</keyword>
<dbReference type="Pfam" id="PF08402">
    <property type="entry name" value="TOBE_2"/>
    <property type="match status" value="1"/>
</dbReference>
<dbReference type="InterPro" id="IPR003439">
    <property type="entry name" value="ABC_transporter-like_ATP-bd"/>
</dbReference>
<feature type="domain" description="ABC transporter" evidence="10">
    <location>
        <begin position="5"/>
        <end position="235"/>
    </location>
</feature>
<keyword evidence="4" id="KW-0547">Nucleotide-binding</keyword>
<evidence type="ECO:0000256" key="1">
    <source>
        <dbReference type="ARBA" id="ARBA00022448"/>
    </source>
</evidence>
<dbReference type="Gene3D" id="3.40.50.300">
    <property type="entry name" value="P-loop containing nucleotide triphosphate hydrolases"/>
    <property type="match status" value="1"/>
</dbReference>
<dbReference type="AlphaFoldDB" id="E2S9Q3"/>